<evidence type="ECO:0000313" key="7">
    <source>
        <dbReference type="EMBL" id="UYV76080.1"/>
    </source>
</evidence>
<dbReference type="InterPro" id="IPR036034">
    <property type="entry name" value="PDZ_sf"/>
</dbReference>
<dbReference type="SMART" id="SM00072">
    <property type="entry name" value="GuKc"/>
    <property type="match status" value="1"/>
</dbReference>
<dbReference type="EMBL" id="CP092875">
    <property type="protein sequence ID" value="UYV76080.1"/>
    <property type="molecule type" value="Genomic_DNA"/>
</dbReference>
<dbReference type="PANTHER" id="PTHR23122">
    <property type="entry name" value="MEMBRANE-ASSOCIATED GUANYLATE KINASE MAGUK"/>
    <property type="match status" value="1"/>
</dbReference>
<dbReference type="InterPro" id="IPR008145">
    <property type="entry name" value="GK/Ca_channel_bsu"/>
</dbReference>
<dbReference type="SMART" id="SM00326">
    <property type="entry name" value="SH3"/>
    <property type="match status" value="1"/>
</dbReference>
<comment type="similarity">
    <text evidence="1">Belongs to the MAGUK family.</text>
</comment>
<dbReference type="InterPro" id="IPR050716">
    <property type="entry name" value="MAGUK"/>
</dbReference>
<feature type="domain" description="SH3" evidence="4">
    <location>
        <begin position="218"/>
        <end position="290"/>
    </location>
</feature>
<feature type="domain" description="Guanylate kinase-like" evidence="5">
    <location>
        <begin position="340"/>
        <end position="439"/>
    </location>
</feature>
<dbReference type="Pfam" id="PF07653">
    <property type="entry name" value="SH3_2"/>
    <property type="match status" value="1"/>
</dbReference>
<keyword evidence="8" id="KW-1185">Reference proteome</keyword>
<evidence type="ECO:0000259" key="5">
    <source>
        <dbReference type="PROSITE" id="PS50052"/>
    </source>
</evidence>
<dbReference type="InterPro" id="IPR036028">
    <property type="entry name" value="SH3-like_dom_sf"/>
</dbReference>
<dbReference type="Gene3D" id="3.40.50.300">
    <property type="entry name" value="P-loop containing nucleotide triphosphate hydrolases"/>
    <property type="match status" value="2"/>
</dbReference>
<gene>
    <name evidence="7" type="ORF">LAZ67_13002451</name>
</gene>
<dbReference type="Pfam" id="PF00595">
    <property type="entry name" value="PDZ"/>
    <property type="match status" value="1"/>
</dbReference>
<evidence type="ECO:0000313" key="8">
    <source>
        <dbReference type="Proteomes" id="UP001235939"/>
    </source>
</evidence>
<evidence type="ECO:0000256" key="2">
    <source>
        <dbReference type="ARBA" id="ARBA00022443"/>
    </source>
</evidence>
<protein>
    <submittedName>
        <fullName evidence="7">MPP7</fullName>
    </submittedName>
</protein>
<dbReference type="InterPro" id="IPR008144">
    <property type="entry name" value="Guanylate_kin-like_dom"/>
</dbReference>
<dbReference type="SUPFAM" id="SSF50044">
    <property type="entry name" value="SH3-domain"/>
    <property type="match status" value="1"/>
</dbReference>
<reference evidence="7 8" key="1">
    <citation type="submission" date="2022-01" db="EMBL/GenBank/DDBJ databases">
        <title>A chromosomal length assembly of Cordylochernes scorpioides.</title>
        <authorList>
            <person name="Zeh D."/>
            <person name="Zeh J."/>
        </authorList>
    </citation>
    <scope>NUCLEOTIDE SEQUENCE [LARGE SCALE GENOMIC DNA]</scope>
    <source>
        <strain evidence="7">IN4F17</strain>
        <tissue evidence="7">Whole Body</tissue>
    </source>
</reference>
<dbReference type="Gene3D" id="2.30.30.40">
    <property type="entry name" value="SH3 Domains"/>
    <property type="match status" value="1"/>
</dbReference>
<evidence type="ECO:0000256" key="1">
    <source>
        <dbReference type="ARBA" id="ARBA00007014"/>
    </source>
</evidence>
<dbReference type="InterPro" id="IPR001478">
    <property type="entry name" value="PDZ"/>
</dbReference>
<evidence type="ECO:0000256" key="3">
    <source>
        <dbReference type="PROSITE-ProRule" id="PRU00192"/>
    </source>
</evidence>
<dbReference type="SUPFAM" id="SSF50156">
    <property type="entry name" value="PDZ domain-like"/>
    <property type="match status" value="1"/>
</dbReference>
<dbReference type="CDD" id="cd06799">
    <property type="entry name" value="PDZ_MPP3-MPP4-MPP7-like"/>
    <property type="match status" value="1"/>
</dbReference>
<dbReference type="SUPFAM" id="SSF52540">
    <property type="entry name" value="P-loop containing nucleoside triphosphate hydrolases"/>
    <property type="match status" value="1"/>
</dbReference>
<dbReference type="CDD" id="cd11862">
    <property type="entry name" value="SH3_MPP"/>
    <property type="match status" value="1"/>
</dbReference>
<dbReference type="InterPro" id="IPR001452">
    <property type="entry name" value="SH3_domain"/>
</dbReference>
<evidence type="ECO:0000259" key="6">
    <source>
        <dbReference type="PROSITE" id="PS50106"/>
    </source>
</evidence>
<organism evidence="7 8">
    <name type="scientific">Cordylochernes scorpioides</name>
    <dbReference type="NCBI Taxonomy" id="51811"/>
    <lineage>
        <taxon>Eukaryota</taxon>
        <taxon>Metazoa</taxon>
        <taxon>Ecdysozoa</taxon>
        <taxon>Arthropoda</taxon>
        <taxon>Chelicerata</taxon>
        <taxon>Arachnida</taxon>
        <taxon>Pseudoscorpiones</taxon>
        <taxon>Cheliferoidea</taxon>
        <taxon>Chernetidae</taxon>
        <taxon>Cordylochernes</taxon>
    </lineage>
</organism>
<dbReference type="PROSITE" id="PS50002">
    <property type="entry name" value="SH3"/>
    <property type="match status" value="1"/>
</dbReference>
<name>A0ABY6L9D4_9ARAC</name>
<dbReference type="PROSITE" id="PS50052">
    <property type="entry name" value="GUANYLATE_KINASE_2"/>
    <property type="match status" value="1"/>
</dbReference>
<evidence type="ECO:0000259" key="4">
    <source>
        <dbReference type="PROSITE" id="PS50002"/>
    </source>
</evidence>
<keyword evidence="2 3" id="KW-0728">SH3 domain</keyword>
<dbReference type="SMART" id="SM00228">
    <property type="entry name" value="PDZ"/>
    <property type="match status" value="1"/>
</dbReference>
<accession>A0ABY6L9D4</accession>
<dbReference type="Proteomes" id="UP001235939">
    <property type="component" value="Chromosome 13"/>
</dbReference>
<feature type="domain" description="PDZ" evidence="6">
    <location>
        <begin position="110"/>
        <end position="181"/>
    </location>
</feature>
<dbReference type="InterPro" id="IPR027417">
    <property type="entry name" value="P-loop_NTPase"/>
</dbReference>
<proteinExistence type="inferred from homology"/>
<dbReference type="PROSITE" id="PS50106">
    <property type="entry name" value="PDZ"/>
    <property type="match status" value="1"/>
</dbReference>
<dbReference type="Gene3D" id="2.30.42.10">
    <property type="match status" value="1"/>
</dbReference>
<sequence>MRESNPGPSGLKPNGLVVFLGITNLANSHNKDCAHRCLTPDMYFSSSFRRGSTVIRECQPIHTQLRESKLKEWWAQTFLEACDLVAKKEFSPTLPDLPLELEDEEETVKIVQLVKSNEPLGATIRYDQEAGAIVIARIMHGGAADRSGLIHIGDEVHEVNGIDVRGKPPCELVKILEVSGSQQQRWSHYYSVVAQQHSREGPITFKLVPGPEWPGMCGPESRVRVKAHFCYDPGLDPAIPCREAGLGFVRGEVLHVVNQTDPGWWQARRHGDHATCAGLVPSRQLMERRLAALRDLTPPSCHPRRIRKIMYHAAENDDFDREELATYEEVATLYPTPGLHRPIVLVGAPGIGRNELRRRLCQLDPGLYRSPVAHTSRPPRPWEVDGHDYYFASRAFMEAHRPRFVELGEYQGHLYGTCLDTIEQIVAAGQVCLMAPHPQDEEFEEIVYESQKLEYLYGHMFDAVVSNYQLGPALRELAAIVDQKDSFPF</sequence>
<dbReference type="Pfam" id="PF00625">
    <property type="entry name" value="Guanylate_kin"/>
    <property type="match status" value="1"/>
</dbReference>